<evidence type="ECO:0000256" key="2">
    <source>
        <dbReference type="ARBA" id="ARBA00022803"/>
    </source>
</evidence>
<keyword evidence="5" id="KW-1185">Reference proteome</keyword>
<gene>
    <name evidence="4" type="ordered locus">WS0862</name>
</gene>
<evidence type="ECO:0000313" key="4">
    <source>
        <dbReference type="EMBL" id="CAE09971.1"/>
    </source>
</evidence>
<dbReference type="InterPro" id="IPR019734">
    <property type="entry name" value="TPR_rpt"/>
</dbReference>
<dbReference type="RefSeq" id="WP_011138768.1">
    <property type="nucleotide sequence ID" value="NC_005090.1"/>
</dbReference>
<dbReference type="SMART" id="SM00028">
    <property type="entry name" value="TPR"/>
    <property type="match status" value="4"/>
</dbReference>
<evidence type="ECO:0000313" key="5">
    <source>
        <dbReference type="Proteomes" id="UP000000422"/>
    </source>
</evidence>
<keyword evidence="1" id="KW-0677">Repeat</keyword>
<accession>Q7MS21</accession>
<keyword evidence="3" id="KW-0812">Transmembrane</keyword>
<feature type="transmembrane region" description="Helical" evidence="3">
    <location>
        <begin position="211"/>
        <end position="231"/>
    </location>
</feature>
<sequence length="322" mass="36493">MIERLRALNSLGRYSEALKLSNELLQKEESSAIYAEMIIALLNQEKSKEALEAAKQSLSLHPNDPYLLYLLSESLRRLQRPKEALSALDEALALSPSSGALHHQRAKIFCDLNQYVQAKRAIDSALSLESDDPDILCTLAFITHALDNTLIACEILQSILARHPHHEQALKLYGLWGESRLDRYAQTLRGILAQNPLDSFANRHYRQIHRYYRLAPLLAGVYLLYALGTWLHIWEIPKPFPVLALWGVSAYLWRDWRLNLPFLLLALLLLSPPKSLADGFSIFFAAILYHFIGKAIGILLGILQEKTSNLIQKALHGRTSQK</sequence>
<dbReference type="Proteomes" id="UP000000422">
    <property type="component" value="Chromosome"/>
</dbReference>
<proteinExistence type="predicted"/>
<dbReference type="KEGG" id="wsu:WS0862"/>
<evidence type="ECO:0000256" key="1">
    <source>
        <dbReference type="ARBA" id="ARBA00022737"/>
    </source>
</evidence>
<dbReference type="HOGENOM" id="CLU_863178_0_0_7"/>
<dbReference type="InterPro" id="IPR051685">
    <property type="entry name" value="Ycf3/AcsC/BcsC/TPR_MFPF"/>
</dbReference>
<evidence type="ECO:0000256" key="3">
    <source>
        <dbReference type="SAM" id="Phobius"/>
    </source>
</evidence>
<dbReference type="Gene3D" id="1.25.40.10">
    <property type="entry name" value="Tetratricopeptide repeat domain"/>
    <property type="match status" value="1"/>
</dbReference>
<keyword evidence="2" id="KW-0802">TPR repeat</keyword>
<dbReference type="EMBL" id="BX571659">
    <property type="protein sequence ID" value="CAE09971.1"/>
    <property type="molecule type" value="Genomic_DNA"/>
</dbReference>
<protein>
    <submittedName>
        <fullName evidence="4">Uncharacterized protein</fullName>
    </submittedName>
</protein>
<organism evidence="5">
    <name type="scientific">Wolinella succinogenes (strain ATCC 29543 / DSM 1740 / CCUG 13145 / JCM 31913 / LMG 7466 / NCTC 11488 / FDC 602W)</name>
    <name type="common">Vibrio succinogenes</name>
    <dbReference type="NCBI Taxonomy" id="273121"/>
    <lineage>
        <taxon>Bacteria</taxon>
        <taxon>Pseudomonadati</taxon>
        <taxon>Campylobacterota</taxon>
        <taxon>Epsilonproteobacteria</taxon>
        <taxon>Campylobacterales</taxon>
        <taxon>Helicobacteraceae</taxon>
        <taxon>Wolinella</taxon>
    </lineage>
</organism>
<dbReference type="InterPro" id="IPR011990">
    <property type="entry name" value="TPR-like_helical_dom_sf"/>
</dbReference>
<dbReference type="STRING" id="273121.WS0862"/>
<feature type="transmembrane region" description="Helical" evidence="3">
    <location>
        <begin position="282"/>
        <end position="303"/>
    </location>
</feature>
<reference evidence="4 5" key="1">
    <citation type="journal article" date="2003" name="Proc. Natl. Acad. Sci. U.S.A.">
        <title>Complete genome sequence and analysis of Wolinella succinogenes.</title>
        <authorList>
            <person name="Baar C."/>
            <person name="Eppinger M."/>
            <person name="Raddatz G."/>
            <person name="Simon JM."/>
            <person name="Lanz C."/>
            <person name="Klimmek O."/>
            <person name="Nandakumar R."/>
            <person name="Gross R."/>
            <person name="Rosinus A."/>
            <person name="Keller H."/>
            <person name="Jagtap P."/>
            <person name="Linke B."/>
            <person name="Meyer F."/>
            <person name="Lederer H."/>
            <person name="Schuster S.C."/>
        </authorList>
    </citation>
    <scope>NUCLEOTIDE SEQUENCE [LARGE SCALE GENOMIC DNA]</scope>
    <source>
        <strain evidence="5">ATCC 29543 / DSM 1740 / CCUG 13145 / JCM 31913 / LMG 7466 / NCTC 11488 / FDC 602W</strain>
    </source>
</reference>
<dbReference type="PANTHER" id="PTHR44943:SF8">
    <property type="entry name" value="TPR REPEAT-CONTAINING PROTEIN MJ0263"/>
    <property type="match status" value="1"/>
</dbReference>
<dbReference type="Pfam" id="PF13432">
    <property type="entry name" value="TPR_16"/>
    <property type="match status" value="1"/>
</dbReference>
<dbReference type="SUPFAM" id="SSF48452">
    <property type="entry name" value="TPR-like"/>
    <property type="match status" value="1"/>
</dbReference>
<name>Q7MS21_WOLSU</name>
<dbReference type="eggNOG" id="COG0457">
    <property type="taxonomic scope" value="Bacteria"/>
</dbReference>
<keyword evidence="3" id="KW-1133">Transmembrane helix</keyword>
<dbReference type="PANTHER" id="PTHR44943">
    <property type="entry name" value="CELLULOSE SYNTHASE OPERON PROTEIN C"/>
    <property type="match status" value="1"/>
</dbReference>
<keyword evidence="3" id="KW-0472">Membrane</keyword>
<dbReference type="AlphaFoldDB" id="Q7MS21"/>